<dbReference type="Pfam" id="PF13912">
    <property type="entry name" value="zf-C2H2_6"/>
    <property type="match status" value="3"/>
</dbReference>
<dbReference type="SMART" id="SM00355">
    <property type="entry name" value="ZnF_C2H2"/>
    <property type="match status" value="3"/>
</dbReference>
<keyword evidence="1" id="KW-0862">Zinc</keyword>
<dbReference type="PANTHER" id="PTHR46326:SF2">
    <property type="entry name" value="ZINC FINGER PROTEIN ZAT1-RELATED"/>
    <property type="match status" value="1"/>
</dbReference>
<dbReference type="PROSITE" id="PS50157">
    <property type="entry name" value="ZINC_FINGER_C2H2_2"/>
    <property type="match status" value="3"/>
</dbReference>
<feature type="region of interest" description="Disordered" evidence="2">
    <location>
        <begin position="277"/>
        <end position="312"/>
    </location>
</feature>
<evidence type="ECO:0000313" key="6">
    <source>
        <dbReference type="Proteomes" id="UP001359559"/>
    </source>
</evidence>
<dbReference type="InterPro" id="IPR036236">
    <property type="entry name" value="Znf_C2H2_sf"/>
</dbReference>
<feature type="domain" description="C2H2-type" evidence="4">
    <location>
        <begin position="322"/>
        <end position="349"/>
    </location>
</feature>
<dbReference type="SUPFAM" id="SSF57667">
    <property type="entry name" value="beta-beta-alpha zinc fingers"/>
    <property type="match status" value="2"/>
</dbReference>
<sequence length="447" mass="51422">MLVTYSFYSSRSLSLSLTKHKAIRKNANTLSVLKTFFLVPSLFLWFLRFFDSTMDKHKCKLCFRSFSNGRALGGHMRSHMMNLPFTRHEEESSRIQLSFEAESAASSSSSSEDEDGDDEKSLCYGLRENPKRSIRLVDPEFSFPATDTASVILQDRESETESSKNNPTRRRSKRAWKLGMLDSNSKYPYNDNNYNNNINNKKQDPDLEQESIMMTTTMKKKVKFSRDSKTEAWSYEPASSVSDATTEEDVAFCLMMLSRDKWRKQKNRQQLVEYLYEEEEEQEEDEYEEEEEEDDESERSLEESDESQETMKACKNRVRGRYKCETCNKVFKSYQALGGHRASHKKIKVNIKVDDEDAEFERAKKVGGVEKKIHECPVCFRVFASGQALGGHKRTHVTGSAATTTIQVPPKFANPFIDLNLPAPIDDDDVSQFENSAVSDAEFVKIR</sequence>
<evidence type="ECO:0000256" key="3">
    <source>
        <dbReference type="SAM" id="Phobius"/>
    </source>
</evidence>
<dbReference type="PROSITE" id="PS00028">
    <property type="entry name" value="ZINC_FINGER_C2H2_1"/>
    <property type="match status" value="3"/>
</dbReference>
<dbReference type="GO" id="GO:0006355">
    <property type="term" value="P:regulation of DNA-templated transcription"/>
    <property type="evidence" value="ECO:0007669"/>
    <property type="project" value="InterPro"/>
</dbReference>
<evidence type="ECO:0000259" key="4">
    <source>
        <dbReference type="PROSITE" id="PS50157"/>
    </source>
</evidence>
<dbReference type="PANTHER" id="PTHR46326">
    <property type="entry name" value="ZINC FINGER PROTEIN ZAT1-RELATED"/>
    <property type="match status" value="1"/>
</dbReference>
<dbReference type="InterPro" id="IPR013087">
    <property type="entry name" value="Znf_C2H2_type"/>
</dbReference>
<keyword evidence="3" id="KW-0812">Transmembrane</keyword>
<dbReference type="GO" id="GO:0008270">
    <property type="term" value="F:zinc ion binding"/>
    <property type="evidence" value="ECO:0007669"/>
    <property type="project" value="UniProtKB-KW"/>
</dbReference>
<organism evidence="5 6">
    <name type="scientific">Clitoria ternatea</name>
    <name type="common">Butterfly pea</name>
    <dbReference type="NCBI Taxonomy" id="43366"/>
    <lineage>
        <taxon>Eukaryota</taxon>
        <taxon>Viridiplantae</taxon>
        <taxon>Streptophyta</taxon>
        <taxon>Embryophyta</taxon>
        <taxon>Tracheophyta</taxon>
        <taxon>Spermatophyta</taxon>
        <taxon>Magnoliopsida</taxon>
        <taxon>eudicotyledons</taxon>
        <taxon>Gunneridae</taxon>
        <taxon>Pentapetalae</taxon>
        <taxon>rosids</taxon>
        <taxon>fabids</taxon>
        <taxon>Fabales</taxon>
        <taxon>Fabaceae</taxon>
        <taxon>Papilionoideae</taxon>
        <taxon>50 kb inversion clade</taxon>
        <taxon>NPAAA clade</taxon>
        <taxon>indigoferoid/millettioid clade</taxon>
        <taxon>Phaseoleae</taxon>
        <taxon>Clitoria</taxon>
    </lineage>
</organism>
<feature type="domain" description="C2H2-type" evidence="4">
    <location>
        <begin position="57"/>
        <end position="84"/>
    </location>
</feature>
<proteinExistence type="predicted"/>
<dbReference type="InterPro" id="IPR044303">
    <property type="entry name" value="ZAT1/4/9"/>
</dbReference>
<reference evidence="5 6" key="1">
    <citation type="submission" date="2024-01" db="EMBL/GenBank/DDBJ databases">
        <title>The genomes of 5 underutilized Papilionoideae crops provide insights into root nodulation and disease resistance.</title>
        <authorList>
            <person name="Yuan L."/>
        </authorList>
    </citation>
    <scope>NUCLEOTIDE SEQUENCE [LARGE SCALE GENOMIC DNA]</scope>
    <source>
        <strain evidence="5">LY-2023</strain>
        <tissue evidence="5">Leaf</tissue>
    </source>
</reference>
<dbReference type="Gene3D" id="3.30.160.60">
    <property type="entry name" value="Classic Zinc Finger"/>
    <property type="match status" value="1"/>
</dbReference>
<name>A0AAN9J6U4_CLITE</name>
<feature type="domain" description="C2H2-type" evidence="4">
    <location>
        <begin position="374"/>
        <end position="401"/>
    </location>
</feature>
<gene>
    <name evidence="5" type="ORF">RJT34_16235</name>
</gene>
<keyword evidence="3" id="KW-1133">Transmembrane helix</keyword>
<dbReference type="Proteomes" id="UP001359559">
    <property type="component" value="Unassembled WGS sequence"/>
</dbReference>
<keyword evidence="1" id="KW-0479">Metal-binding</keyword>
<comment type="caution">
    <text evidence="5">The sequence shown here is derived from an EMBL/GenBank/DDBJ whole genome shotgun (WGS) entry which is preliminary data.</text>
</comment>
<feature type="region of interest" description="Disordered" evidence="2">
    <location>
        <begin position="104"/>
        <end position="124"/>
    </location>
</feature>
<evidence type="ECO:0000313" key="5">
    <source>
        <dbReference type="EMBL" id="KAK7293370.1"/>
    </source>
</evidence>
<accession>A0AAN9J6U4</accession>
<evidence type="ECO:0000256" key="1">
    <source>
        <dbReference type="PROSITE-ProRule" id="PRU00042"/>
    </source>
</evidence>
<dbReference type="AlphaFoldDB" id="A0AAN9J6U4"/>
<protein>
    <recommendedName>
        <fullName evidence="4">C2H2-type domain-containing protein</fullName>
    </recommendedName>
</protein>
<keyword evidence="3" id="KW-0472">Membrane</keyword>
<feature type="region of interest" description="Disordered" evidence="2">
    <location>
        <begin position="147"/>
        <end position="175"/>
    </location>
</feature>
<feature type="compositionally biased region" description="Acidic residues" evidence="2">
    <location>
        <begin position="277"/>
        <end position="308"/>
    </location>
</feature>
<feature type="transmembrane region" description="Helical" evidence="3">
    <location>
        <begin position="29"/>
        <end position="50"/>
    </location>
</feature>
<keyword evidence="1" id="KW-0863">Zinc-finger</keyword>
<keyword evidence="6" id="KW-1185">Reference proteome</keyword>
<evidence type="ECO:0000256" key="2">
    <source>
        <dbReference type="SAM" id="MobiDB-lite"/>
    </source>
</evidence>
<dbReference type="EMBL" id="JAYKXN010000004">
    <property type="protein sequence ID" value="KAK7293370.1"/>
    <property type="molecule type" value="Genomic_DNA"/>
</dbReference>